<feature type="domain" description="B30.2/SPRY" evidence="7">
    <location>
        <begin position="856"/>
        <end position="1052"/>
    </location>
</feature>
<dbReference type="FunFam" id="3.40.50.300:FF:000210">
    <property type="entry name" value="Si:dkey-16p6.1"/>
    <property type="match status" value="1"/>
</dbReference>
<dbReference type="Pfam" id="PF17776">
    <property type="entry name" value="NLRC4_HD2"/>
    <property type="match status" value="1"/>
</dbReference>
<feature type="domain" description="NACHT" evidence="9">
    <location>
        <begin position="194"/>
        <end position="329"/>
    </location>
</feature>
<dbReference type="Pfam" id="PF00622">
    <property type="entry name" value="SPRY"/>
    <property type="match status" value="1"/>
</dbReference>
<dbReference type="SMART" id="SM01288">
    <property type="entry name" value="FISNA"/>
    <property type="match status" value="1"/>
</dbReference>
<organism evidence="10 11">
    <name type="scientific">Pygocentrus nattereri</name>
    <name type="common">Red-bellied piranha</name>
    <dbReference type="NCBI Taxonomy" id="42514"/>
    <lineage>
        <taxon>Eukaryota</taxon>
        <taxon>Metazoa</taxon>
        <taxon>Chordata</taxon>
        <taxon>Craniata</taxon>
        <taxon>Vertebrata</taxon>
        <taxon>Euteleostomi</taxon>
        <taxon>Actinopterygii</taxon>
        <taxon>Neopterygii</taxon>
        <taxon>Teleostei</taxon>
        <taxon>Ostariophysi</taxon>
        <taxon>Characiformes</taxon>
        <taxon>Characoidei</taxon>
        <taxon>Pygocentrus</taxon>
    </lineage>
</organism>
<dbReference type="SMART" id="SM01289">
    <property type="entry name" value="PYRIN"/>
    <property type="match status" value="1"/>
</dbReference>
<keyword evidence="2" id="KW-0963">Cytoplasm</keyword>
<dbReference type="GO" id="GO:0005524">
    <property type="term" value="F:ATP binding"/>
    <property type="evidence" value="ECO:0007669"/>
    <property type="project" value="UniProtKB-KW"/>
</dbReference>
<dbReference type="PROSITE" id="PS50837">
    <property type="entry name" value="NACHT"/>
    <property type="match status" value="1"/>
</dbReference>
<dbReference type="InterPro" id="IPR027417">
    <property type="entry name" value="P-loop_NTPase"/>
</dbReference>
<dbReference type="InterPro" id="IPR029495">
    <property type="entry name" value="NACHT-assoc"/>
</dbReference>
<evidence type="ECO:0000256" key="3">
    <source>
        <dbReference type="ARBA" id="ARBA00022614"/>
    </source>
</evidence>
<evidence type="ECO:0000256" key="2">
    <source>
        <dbReference type="ARBA" id="ARBA00022490"/>
    </source>
</evidence>
<evidence type="ECO:0000256" key="5">
    <source>
        <dbReference type="ARBA" id="ARBA00022741"/>
    </source>
</evidence>
<dbReference type="Gene3D" id="3.40.50.300">
    <property type="entry name" value="P-loop containing nucleotide triphosphate hydrolases"/>
    <property type="match status" value="1"/>
</dbReference>
<evidence type="ECO:0000256" key="6">
    <source>
        <dbReference type="ARBA" id="ARBA00022840"/>
    </source>
</evidence>
<dbReference type="Ensembl" id="ENSPNAT00000063512.1">
    <property type="protein sequence ID" value="ENSPNAP00000076807.1"/>
    <property type="gene ID" value="ENSPNAG00000007988.2"/>
</dbReference>
<dbReference type="InterPro" id="IPR011029">
    <property type="entry name" value="DEATH-like_dom_sf"/>
</dbReference>
<dbReference type="InterPro" id="IPR004020">
    <property type="entry name" value="DAPIN"/>
</dbReference>
<keyword evidence="4" id="KW-0677">Repeat</keyword>
<dbReference type="Pfam" id="PF17779">
    <property type="entry name" value="WHD_NOD2"/>
    <property type="match status" value="1"/>
</dbReference>
<reference evidence="10 11" key="1">
    <citation type="submission" date="2020-10" db="EMBL/GenBank/DDBJ databases">
        <title>Pygocentrus nattereri (red-bellied piranha) genome, fPygNat1, primary haplotype.</title>
        <authorList>
            <person name="Myers G."/>
            <person name="Meyer A."/>
            <person name="Karagic N."/>
            <person name="Pippel M."/>
            <person name="Winkler S."/>
            <person name="Tracey A."/>
            <person name="Wood J."/>
            <person name="Formenti G."/>
            <person name="Howe K."/>
            <person name="Fedrigo O."/>
            <person name="Jarvis E.D."/>
        </authorList>
    </citation>
    <scope>NUCLEOTIDE SEQUENCE [LARGE SCALE GENOMIC DNA]</scope>
</reference>
<dbReference type="Pfam" id="PF02758">
    <property type="entry name" value="PYRIN"/>
    <property type="match status" value="1"/>
</dbReference>
<dbReference type="SMART" id="SM00589">
    <property type="entry name" value="PRY"/>
    <property type="match status" value="1"/>
</dbReference>
<name>A0AAR2LQ58_PYGNA</name>
<dbReference type="PROSITE" id="PS50824">
    <property type="entry name" value="DAPIN"/>
    <property type="match status" value="1"/>
</dbReference>
<dbReference type="PRINTS" id="PR01407">
    <property type="entry name" value="BUTYPHLNCDUF"/>
</dbReference>
<evidence type="ECO:0000256" key="4">
    <source>
        <dbReference type="ARBA" id="ARBA00022737"/>
    </source>
</evidence>
<dbReference type="InterPro" id="IPR032675">
    <property type="entry name" value="LRR_dom_sf"/>
</dbReference>
<evidence type="ECO:0000313" key="10">
    <source>
        <dbReference type="Ensembl" id="ENSPNAP00000076807.1"/>
    </source>
</evidence>
<dbReference type="CDD" id="cd08321">
    <property type="entry name" value="Pyrin_ASC-like"/>
    <property type="match status" value="1"/>
</dbReference>
<dbReference type="Gene3D" id="2.60.120.920">
    <property type="match status" value="1"/>
</dbReference>
<dbReference type="InterPro" id="IPR043136">
    <property type="entry name" value="B30.2/SPRY_sf"/>
</dbReference>
<evidence type="ECO:0000259" key="9">
    <source>
        <dbReference type="PROSITE" id="PS50837"/>
    </source>
</evidence>
<evidence type="ECO:0000259" key="7">
    <source>
        <dbReference type="PROSITE" id="PS50188"/>
    </source>
</evidence>
<dbReference type="Gene3D" id="1.10.533.10">
    <property type="entry name" value="Death Domain, Fas"/>
    <property type="match status" value="1"/>
</dbReference>
<sequence>MASSVPEILLETLQGLERENLKLFQWYLINGVEGFKCIPPAQLEKPELMDTVDKMVQCYECSGAVKITLAILKKINQNQLRLVSNNRRMSAASIAAEVEEVGGQPVNEQHQNQVISRLSHIYERILIGNSQTGHKEYLDDVYTDLIVVPNESGGVIHKHEMVQLELSQRPGGEETFVKCSDLFKVQPGTSRRNRKVLTMGIAGVGKTVSVSKFISDWVKKVENRDINFIFPLPFRELNLIKDNKYSLIELLNHFFFTSTLKLESLPEDEGKVLFVFDGLDECCFPLCFEHGHELKDVSEQASLGSLITNLVNGNLLPFALVWITCRPAAAQMIPRDHIDLVTEVQGFNYEQKEAYFSKYCKEDVAMKRKMISHIKKSRSLCIMCQIPVFCWITATVLQPLMAQDSINEIPATLTGMYTNFLLLQKQIMMKKYPKEHEATKKALDTDHIILKLGKLAFNTLESGRLHFYEDDLMKCGIDVAGGTVFSGVCTQIFGQEQKVSGKNIFSFVHLSVQECLAALYVHYKYCNQRRNVFEPRTICNMLKWKNKNLADLHKCAVERALKSERGHLDLFLRFLLGLSLESNQKTLQELLKKINISVHSVGDTTNYIKEKLNEQTSSDRSMNLFHCLSELKDNSLTREIQDYLTSGSLSSQELSSTQWSALVFVLLMSEETEEKFELKKCRPSDEGLKRLLPVMKNTLDRCNLSKDSCTALASVLSSNSSLRELDLSYNDLQDRTVDLLSAKLSDSQCKLEVLRLAGCNLTMNSCEALASVLQSENSYLKELDLSDNDLQDSGVKLLSGGLKSSQCKLEILRLSGCLVTDESCSSLASALSSNPSYLKELDLTYNNPGYSRVNMLSARLEDPRCNLKMLRYGCELKLDPNTAHSRLSLSDGNRKATCSGQVCVQQLYPDHPERFNYWEQVLCEESLTGRCYWECEWSGVRTEIAMTYKGISRKGKSFDSRFGWNENSWSLDCSEDNCCALHNKKGTKTPDASLLSKRVGVFLDWSAGTLSFYSVFFEKRKLIHTFHSKFAEPLYVGFRVGEESSVCLCQIA</sequence>
<dbReference type="InterPro" id="IPR001611">
    <property type="entry name" value="Leu-rich_rpt"/>
</dbReference>
<dbReference type="InterPro" id="IPR041075">
    <property type="entry name" value="NOD1/2_WH"/>
</dbReference>
<dbReference type="InterPro" id="IPR003877">
    <property type="entry name" value="SPRY_dom"/>
</dbReference>
<dbReference type="InterPro" id="IPR007111">
    <property type="entry name" value="NACHT_NTPase"/>
</dbReference>
<dbReference type="SUPFAM" id="SSF47986">
    <property type="entry name" value="DEATH domain"/>
    <property type="match status" value="1"/>
</dbReference>
<evidence type="ECO:0000256" key="1">
    <source>
        <dbReference type="ARBA" id="ARBA00004496"/>
    </source>
</evidence>
<dbReference type="InterPro" id="IPR006574">
    <property type="entry name" value="PRY"/>
</dbReference>
<feature type="domain" description="Pyrin" evidence="8">
    <location>
        <begin position="1"/>
        <end position="93"/>
    </location>
</feature>
<keyword evidence="11" id="KW-1185">Reference proteome</keyword>
<dbReference type="InterPro" id="IPR003879">
    <property type="entry name" value="Butyrophylin_SPRY"/>
</dbReference>
<evidence type="ECO:0000259" key="8">
    <source>
        <dbReference type="PROSITE" id="PS50824"/>
    </source>
</evidence>
<dbReference type="InterPro" id="IPR001870">
    <property type="entry name" value="B30.2/SPRY"/>
</dbReference>
<keyword evidence="5" id="KW-0547">Nucleotide-binding</keyword>
<dbReference type="InterPro" id="IPR051261">
    <property type="entry name" value="NLR"/>
</dbReference>
<dbReference type="PANTHER" id="PTHR24106">
    <property type="entry name" value="NACHT, LRR AND CARD DOMAINS-CONTAINING"/>
    <property type="match status" value="1"/>
</dbReference>
<dbReference type="SMART" id="SM00368">
    <property type="entry name" value="LRR_RI"/>
    <property type="match status" value="4"/>
</dbReference>
<dbReference type="GO" id="GO:0005737">
    <property type="term" value="C:cytoplasm"/>
    <property type="evidence" value="ECO:0007669"/>
    <property type="project" value="UniProtKB-SubCell"/>
</dbReference>
<dbReference type="Pfam" id="PF13765">
    <property type="entry name" value="PRY"/>
    <property type="match status" value="1"/>
</dbReference>
<proteinExistence type="predicted"/>
<dbReference type="Pfam" id="PF05729">
    <property type="entry name" value="NACHT"/>
    <property type="match status" value="1"/>
</dbReference>
<dbReference type="Pfam" id="PF14484">
    <property type="entry name" value="FISNA"/>
    <property type="match status" value="1"/>
</dbReference>
<dbReference type="SUPFAM" id="SSF52047">
    <property type="entry name" value="RNI-like"/>
    <property type="match status" value="1"/>
</dbReference>
<keyword evidence="3" id="KW-0433">Leucine-rich repeat</keyword>
<dbReference type="Gene3D" id="3.80.10.10">
    <property type="entry name" value="Ribonuclease Inhibitor"/>
    <property type="match status" value="1"/>
</dbReference>
<dbReference type="AlphaFoldDB" id="A0AAR2LQ58"/>
<evidence type="ECO:0008006" key="12">
    <source>
        <dbReference type="Google" id="ProtNLM"/>
    </source>
</evidence>
<evidence type="ECO:0000313" key="11">
    <source>
        <dbReference type="Proteomes" id="UP001501920"/>
    </source>
</evidence>
<accession>A0AAR2LQ58</accession>
<dbReference type="SMART" id="SM00449">
    <property type="entry name" value="SPRY"/>
    <property type="match status" value="1"/>
</dbReference>
<keyword evidence="6" id="KW-0067">ATP-binding</keyword>
<dbReference type="InterPro" id="IPR013320">
    <property type="entry name" value="ConA-like_dom_sf"/>
</dbReference>
<comment type="subcellular location">
    <subcellularLocation>
        <location evidence="1">Cytoplasm</location>
    </subcellularLocation>
</comment>
<protein>
    <recommendedName>
        <fullName evidence="12">B30.2/SPRY domain-containing protein</fullName>
    </recommendedName>
</protein>
<dbReference type="Proteomes" id="UP001501920">
    <property type="component" value="Chromosome 6"/>
</dbReference>
<dbReference type="Pfam" id="PF13516">
    <property type="entry name" value="LRR_6"/>
    <property type="match status" value="2"/>
</dbReference>
<dbReference type="GeneTree" id="ENSGT01150000286911"/>
<reference evidence="10" key="3">
    <citation type="submission" date="2025-09" db="UniProtKB">
        <authorList>
            <consortium name="Ensembl"/>
        </authorList>
    </citation>
    <scope>IDENTIFICATION</scope>
</reference>
<dbReference type="SUPFAM" id="SSF49899">
    <property type="entry name" value="Concanavalin A-like lectins/glucanases"/>
    <property type="match status" value="1"/>
</dbReference>
<reference evidence="10" key="2">
    <citation type="submission" date="2025-08" db="UniProtKB">
        <authorList>
            <consortium name="Ensembl"/>
        </authorList>
    </citation>
    <scope>IDENTIFICATION</scope>
</reference>
<dbReference type="InterPro" id="IPR041267">
    <property type="entry name" value="NLRP_HD2"/>
</dbReference>
<dbReference type="PROSITE" id="PS50188">
    <property type="entry name" value="B302_SPRY"/>
    <property type="match status" value="1"/>
</dbReference>
<dbReference type="CDD" id="cd16040">
    <property type="entry name" value="SPRY_PRY_SNTX"/>
    <property type="match status" value="1"/>
</dbReference>